<evidence type="ECO:0000259" key="1">
    <source>
        <dbReference type="Pfam" id="PF24832"/>
    </source>
</evidence>
<dbReference type="EMBL" id="LIPY01000069">
    <property type="protein sequence ID" value="KWX80756.1"/>
    <property type="molecule type" value="Genomic_DNA"/>
</dbReference>
<name>A0ABR5T1L4_9BACL</name>
<reference evidence="2 3" key="1">
    <citation type="submission" date="2015-08" db="EMBL/GenBank/DDBJ databases">
        <title>Genome of Paenibacillus jilunlii.</title>
        <authorList>
            <person name="Sant'Anna F.H."/>
            <person name="Ambrosini A."/>
            <person name="Souza R."/>
            <person name="Bach E."/>
            <person name="Fernandes G."/>
            <person name="Balsanelli E."/>
            <person name="Baura V.A."/>
            <person name="Pedrosa F.O."/>
            <person name="Souza E.M."/>
            <person name="Passaglia L."/>
        </authorList>
    </citation>
    <scope>NUCLEOTIDE SEQUENCE [LARGE SCALE GENOMIC DNA]</scope>
    <source>
        <strain evidence="2 3">DSM 23019</strain>
    </source>
</reference>
<proteinExistence type="predicted"/>
<comment type="caution">
    <text evidence="2">The sequence shown here is derived from an EMBL/GenBank/DDBJ whole genome shotgun (WGS) entry which is preliminary data.</text>
</comment>
<feature type="domain" description="DUF7716" evidence="1">
    <location>
        <begin position="5"/>
        <end position="105"/>
    </location>
</feature>
<dbReference type="Pfam" id="PF24832">
    <property type="entry name" value="DUF7716"/>
    <property type="match status" value="1"/>
</dbReference>
<sequence length="108" mass="12591">MMEKLITLRKILNNIEQFEWSDALFLPDDETWDLDTKGAIFDPDDVEDDSDEVPEFARENNLMYALDIQTIKGIIKNALVQKGECTDEDLIEAFLYYYDNDAFIVTNK</sequence>
<gene>
    <name evidence="2" type="ORF">AML91_00370</name>
</gene>
<keyword evidence="3" id="KW-1185">Reference proteome</keyword>
<protein>
    <recommendedName>
        <fullName evidence="1">DUF7716 domain-containing protein</fullName>
    </recommendedName>
</protein>
<evidence type="ECO:0000313" key="2">
    <source>
        <dbReference type="EMBL" id="KWX80756.1"/>
    </source>
</evidence>
<organism evidence="2 3">
    <name type="scientific">Paenibacillus jilunlii</name>
    <dbReference type="NCBI Taxonomy" id="682956"/>
    <lineage>
        <taxon>Bacteria</taxon>
        <taxon>Bacillati</taxon>
        <taxon>Bacillota</taxon>
        <taxon>Bacilli</taxon>
        <taxon>Bacillales</taxon>
        <taxon>Paenibacillaceae</taxon>
        <taxon>Paenibacillus</taxon>
    </lineage>
</organism>
<evidence type="ECO:0000313" key="3">
    <source>
        <dbReference type="Proteomes" id="UP000070252"/>
    </source>
</evidence>
<dbReference type="InterPro" id="IPR056133">
    <property type="entry name" value="DUF7716"/>
</dbReference>
<dbReference type="Proteomes" id="UP000070252">
    <property type="component" value="Unassembled WGS sequence"/>
</dbReference>
<accession>A0ABR5T1L4</accession>